<evidence type="ECO:0000259" key="2">
    <source>
        <dbReference type="PROSITE" id="PS50010"/>
    </source>
</evidence>
<dbReference type="AlphaFoldDB" id="A0A9Q0EFJ7"/>
<feature type="non-terminal residue" evidence="3">
    <location>
        <position position="380"/>
    </location>
</feature>
<dbReference type="InterPro" id="IPR000219">
    <property type="entry name" value="DH_dom"/>
</dbReference>
<comment type="caution">
    <text evidence="3">The sequence shown here is derived from an EMBL/GenBank/DDBJ whole genome shotgun (WGS) entry which is preliminary data.</text>
</comment>
<feature type="domain" description="DH" evidence="2">
    <location>
        <begin position="234"/>
        <end position="314"/>
    </location>
</feature>
<dbReference type="SUPFAM" id="SSF48065">
    <property type="entry name" value="DBL homology domain (DH-domain)"/>
    <property type="match status" value="1"/>
</dbReference>
<dbReference type="PANTHER" id="PTHR45818:SF4">
    <property type="entry name" value="GUANINE NUCLEOTIDE EXCHANGE FACTOR VAV2"/>
    <property type="match status" value="1"/>
</dbReference>
<evidence type="ECO:0000313" key="4">
    <source>
        <dbReference type="Proteomes" id="UP001148018"/>
    </source>
</evidence>
<dbReference type="EMBL" id="JANIIK010000043">
    <property type="protein sequence ID" value="KAJ3605871.1"/>
    <property type="molecule type" value="Genomic_DNA"/>
</dbReference>
<keyword evidence="4" id="KW-1185">Reference proteome</keyword>
<dbReference type="Pfam" id="PF00621">
    <property type="entry name" value="RhoGEF"/>
    <property type="match status" value="1"/>
</dbReference>
<name>A0A9Q0EFJ7_9TELE</name>
<feature type="region of interest" description="Disordered" evidence="1">
    <location>
        <begin position="17"/>
        <end position="53"/>
    </location>
</feature>
<gene>
    <name evidence="3" type="ORF">NHX12_027914</name>
</gene>
<sequence length="380" mass="43316">VISSLSRISHHSIAQIKGISQSSASGSRVERRTTGQPTHLQSEPEYRGLRVEQPPPWLDTALNEDDVYRSLEELAEPLVHRPLVYRPLVYRPLVYGPLVYRPLVYRPLVYRLLVYRPLVYRPLVHRPLVYQRPWGTRSLYGPAPDLPEGTRLGCMLMTFAVVEAERKLSVVDIAAGLDEGLQGVSEHDLGEDDIYDCVPCEDDGDDIYEDIIKVEVRQPMIRYMQKMGMTEDDKRNCCLVEIQETEAKYYKTLEDIEKNYMIPLKLVFSVHEMEAIFVNLEEVIKVHLALLRAIDLSMLGGGSGLGHIFLDFKERSQPPWVTEELDGISVRPIIGLKHKDVRVGKQLTGHQSTNHMIRVNLLKVVVPKVTSEQLKELSAE</sequence>
<dbReference type="PROSITE" id="PS50010">
    <property type="entry name" value="DH_2"/>
    <property type="match status" value="1"/>
</dbReference>
<dbReference type="Proteomes" id="UP001148018">
    <property type="component" value="Unassembled WGS sequence"/>
</dbReference>
<dbReference type="GO" id="GO:0005737">
    <property type="term" value="C:cytoplasm"/>
    <property type="evidence" value="ECO:0007669"/>
    <property type="project" value="TreeGrafter"/>
</dbReference>
<reference evidence="3" key="1">
    <citation type="submission" date="2022-07" db="EMBL/GenBank/DDBJ databases">
        <title>Chromosome-level genome of Muraenolepis orangiensis.</title>
        <authorList>
            <person name="Kim J."/>
        </authorList>
    </citation>
    <scope>NUCLEOTIDE SEQUENCE</scope>
    <source>
        <strain evidence="3">KU_S4_2022</strain>
        <tissue evidence="3">Muscle</tissue>
    </source>
</reference>
<dbReference type="GO" id="GO:0016477">
    <property type="term" value="P:cell migration"/>
    <property type="evidence" value="ECO:0007669"/>
    <property type="project" value="TreeGrafter"/>
</dbReference>
<dbReference type="OrthoDB" id="8892821at2759"/>
<protein>
    <recommendedName>
        <fullName evidence="2">DH domain-containing protein</fullName>
    </recommendedName>
</protein>
<organism evidence="3 4">
    <name type="scientific">Muraenolepis orangiensis</name>
    <name type="common">Patagonian moray cod</name>
    <dbReference type="NCBI Taxonomy" id="630683"/>
    <lineage>
        <taxon>Eukaryota</taxon>
        <taxon>Metazoa</taxon>
        <taxon>Chordata</taxon>
        <taxon>Craniata</taxon>
        <taxon>Vertebrata</taxon>
        <taxon>Euteleostomi</taxon>
        <taxon>Actinopterygii</taxon>
        <taxon>Neopterygii</taxon>
        <taxon>Teleostei</taxon>
        <taxon>Neoteleostei</taxon>
        <taxon>Acanthomorphata</taxon>
        <taxon>Zeiogadaria</taxon>
        <taxon>Gadariae</taxon>
        <taxon>Gadiformes</taxon>
        <taxon>Muraenolepidoidei</taxon>
        <taxon>Muraenolepididae</taxon>
        <taxon>Muraenolepis</taxon>
    </lineage>
</organism>
<dbReference type="Gene3D" id="1.20.900.10">
    <property type="entry name" value="Dbl homology (DH) domain"/>
    <property type="match status" value="1"/>
</dbReference>
<proteinExistence type="predicted"/>
<evidence type="ECO:0000256" key="1">
    <source>
        <dbReference type="SAM" id="MobiDB-lite"/>
    </source>
</evidence>
<accession>A0A9Q0EFJ7</accession>
<evidence type="ECO:0000313" key="3">
    <source>
        <dbReference type="EMBL" id="KAJ3605871.1"/>
    </source>
</evidence>
<dbReference type="InterPro" id="IPR035899">
    <property type="entry name" value="DBL_dom_sf"/>
</dbReference>
<dbReference type="PANTHER" id="PTHR45818">
    <property type="entry name" value="PROTEIN VAV"/>
    <property type="match status" value="1"/>
</dbReference>
<dbReference type="GO" id="GO:0005085">
    <property type="term" value="F:guanyl-nucleotide exchange factor activity"/>
    <property type="evidence" value="ECO:0007669"/>
    <property type="project" value="InterPro"/>
</dbReference>